<dbReference type="SUPFAM" id="SSF117987">
    <property type="entry name" value="CRISPR-associated protein"/>
    <property type="match status" value="2"/>
</dbReference>
<dbReference type="SMART" id="SM01101">
    <property type="entry name" value="CRISPR_assoc"/>
    <property type="match status" value="1"/>
</dbReference>
<proteinExistence type="predicted"/>
<dbReference type="CDD" id="cd09727">
    <property type="entry name" value="Cas6_I-E"/>
    <property type="match status" value="1"/>
</dbReference>
<name>A0A849C7E2_9NOCA</name>
<gene>
    <name evidence="1" type="primary">cas6e</name>
    <name evidence="1" type="ORF">HLB23_21075</name>
</gene>
<sequence>MYLSRVPLNPARRGSRRFLSSPHVLHGAVMKSFPPGVLDHPDAEGRVLWRIDKTANDIHLYVVSPVEPDFTHVIEQVGWPTTGAWTTRKYGQLLDNLADGQRWHFRLTANPARSTFIPPEQRIVDDGAGTKTQRGKVAGLNQEEQLEWLRRKAIGAGFAVTAAGPAHQREDDVRIISRETLTFDRADRKVVLSVATFEGVLTITDPGLLRNALINGIGRAKGYGCGLLTLAPNR</sequence>
<dbReference type="Gene3D" id="3.30.70.1210">
    <property type="entry name" value="Crispr-associated protein, domain 2"/>
    <property type="match status" value="1"/>
</dbReference>
<dbReference type="AlphaFoldDB" id="A0A849C7E2"/>
<dbReference type="EMBL" id="JABELX010000007">
    <property type="protein sequence ID" value="NNH72320.1"/>
    <property type="molecule type" value="Genomic_DNA"/>
</dbReference>
<dbReference type="Gene3D" id="3.30.70.1200">
    <property type="entry name" value="Crispr-associated protein, domain 1"/>
    <property type="match status" value="1"/>
</dbReference>
<evidence type="ECO:0000313" key="2">
    <source>
        <dbReference type="Proteomes" id="UP000586827"/>
    </source>
</evidence>
<dbReference type="RefSeq" id="WP_067519009.1">
    <property type="nucleotide sequence ID" value="NZ_JABELX010000007.1"/>
</dbReference>
<dbReference type="Proteomes" id="UP000586827">
    <property type="component" value="Unassembled WGS sequence"/>
</dbReference>
<accession>A0A849C7E2</accession>
<dbReference type="Pfam" id="PF08798">
    <property type="entry name" value="CRISPR_assoc"/>
    <property type="match status" value="1"/>
</dbReference>
<reference evidence="1 2" key="1">
    <citation type="submission" date="2020-05" db="EMBL/GenBank/DDBJ databases">
        <title>MicrobeNet Type strains.</title>
        <authorList>
            <person name="Nicholson A.C."/>
        </authorList>
    </citation>
    <scope>NUCLEOTIDE SEQUENCE [LARGE SCALE GENOMIC DNA]</scope>
    <source>
        <strain evidence="1 2">JCM 3224</strain>
    </source>
</reference>
<protein>
    <submittedName>
        <fullName evidence="1">Type I-E CRISPR-associated protein Cas6/Cse3/CasE</fullName>
    </submittedName>
</protein>
<evidence type="ECO:0000313" key="1">
    <source>
        <dbReference type="EMBL" id="NNH72320.1"/>
    </source>
</evidence>
<comment type="caution">
    <text evidence="1">The sequence shown here is derived from an EMBL/GenBank/DDBJ whole genome shotgun (WGS) entry which is preliminary data.</text>
</comment>
<organism evidence="1 2">
    <name type="scientific">Nocardia uniformis</name>
    <dbReference type="NCBI Taxonomy" id="53432"/>
    <lineage>
        <taxon>Bacteria</taxon>
        <taxon>Bacillati</taxon>
        <taxon>Actinomycetota</taxon>
        <taxon>Actinomycetes</taxon>
        <taxon>Mycobacteriales</taxon>
        <taxon>Nocardiaceae</taxon>
        <taxon>Nocardia</taxon>
    </lineage>
</organism>
<keyword evidence="2" id="KW-1185">Reference proteome</keyword>
<dbReference type="NCBIfam" id="TIGR01907">
    <property type="entry name" value="casE_Cse3"/>
    <property type="match status" value="1"/>
</dbReference>
<dbReference type="InterPro" id="IPR010179">
    <property type="entry name" value="CRISPR-assoc_prot_Cse3"/>
</dbReference>